<dbReference type="PANTHER" id="PTHR43112:SF3">
    <property type="entry name" value="FERREDOXIN-2, CHLOROPLASTIC"/>
    <property type="match status" value="1"/>
</dbReference>
<proteinExistence type="inferred from homology"/>
<keyword evidence="3" id="KW-0001">2Fe-2S</keyword>
<keyword evidence="7" id="KW-0411">Iron-sulfur</keyword>
<dbReference type="PROSITE" id="PS51085">
    <property type="entry name" value="2FE2S_FER_2"/>
    <property type="match status" value="1"/>
</dbReference>
<name>A0ABY3RMU0_9BRAD</name>
<evidence type="ECO:0000256" key="2">
    <source>
        <dbReference type="ARBA" id="ARBA00022448"/>
    </source>
</evidence>
<sequence length="147" mass="16640">MPNTTTSDETSATRFRIRLERPDGIVSFDAAADEYLLYGMLDAGIDSPYICEQGWCIACAARLLAGDVDRSDALTVYPEDVEAGFLLLCSTKPRSDLILSQDERQTRRDMMQHRIEHNRLARAYPPGARFRFRRGRAAARIEARDDP</sequence>
<dbReference type="CDD" id="cd00207">
    <property type="entry name" value="fer2"/>
    <property type="match status" value="1"/>
</dbReference>
<evidence type="ECO:0000313" key="10">
    <source>
        <dbReference type="EMBL" id="UFZ08157.1"/>
    </source>
</evidence>
<protein>
    <submittedName>
        <fullName evidence="10">2Fe-2S iron-sulfur cluster-binding protein</fullName>
    </submittedName>
</protein>
<keyword evidence="6" id="KW-0408">Iron</keyword>
<gene>
    <name evidence="10" type="ORF">LQG66_18505</name>
</gene>
<dbReference type="InterPro" id="IPR012675">
    <property type="entry name" value="Beta-grasp_dom_sf"/>
</dbReference>
<reference evidence="10" key="1">
    <citation type="journal article" date="2024" name="Antonie Van Leeuwenhoek">
        <title>Bradyrhizobium ontarionense sp. nov., a novel bacterial symbiont isolated from Aeschynomene indica (Indian jointvetch), harbours photosynthesis, nitrogen fixation and nitrous oxide (N2O) reductase genes.</title>
        <authorList>
            <person name="Bromfield E.S.P."/>
            <person name="Cloutier S."/>
        </authorList>
    </citation>
    <scope>NUCLEOTIDE SEQUENCE</scope>
    <source>
        <strain evidence="10">A19</strain>
    </source>
</reference>
<evidence type="ECO:0000313" key="11">
    <source>
        <dbReference type="Proteomes" id="UP001431010"/>
    </source>
</evidence>
<dbReference type="InterPro" id="IPR001041">
    <property type="entry name" value="2Fe-2S_ferredoxin-type"/>
</dbReference>
<comment type="similarity">
    <text evidence="1">Belongs to the 2Fe2S plant-type ferredoxin family.</text>
</comment>
<evidence type="ECO:0000256" key="8">
    <source>
        <dbReference type="ARBA" id="ARBA00034078"/>
    </source>
</evidence>
<evidence type="ECO:0000256" key="1">
    <source>
        <dbReference type="ARBA" id="ARBA00007874"/>
    </source>
</evidence>
<dbReference type="RefSeq" id="WP_231327606.1">
    <property type="nucleotide sequence ID" value="NZ_CP088156.1"/>
</dbReference>
<feature type="domain" description="2Fe-2S ferredoxin-type" evidence="9">
    <location>
        <begin position="15"/>
        <end position="105"/>
    </location>
</feature>
<keyword evidence="2" id="KW-0813">Transport</keyword>
<organism evidence="10 11">
    <name type="scientific">Bradyrhizobium ontarionense</name>
    <dbReference type="NCBI Taxonomy" id="2898149"/>
    <lineage>
        <taxon>Bacteria</taxon>
        <taxon>Pseudomonadati</taxon>
        <taxon>Pseudomonadota</taxon>
        <taxon>Alphaproteobacteria</taxon>
        <taxon>Hyphomicrobiales</taxon>
        <taxon>Nitrobacteraceae</taxon>
        <taxon>Bradyrhizobium</taxon>
    </lineage>
</organism>
<evidence type="ECO:0000256" key="7">
    <source>
        <dbReference type="ARBA" id="ARBA00023014"/>
    </source>
</evidence>
<evidence type="ECO:0000256" key="3">
    <source>
        <dbReference type="ARBA" id="ARBA00022714"/>
    </source>
</evidence>
<dbReference type="EMBL" id="CP088156">
    <property type="protein sequence ID" value="UFZ08157.1"/>
    <property type="molecule type" value="Genomic_DNA"/>
</dbReference>
<dbReference type="Proteomes" id="UP001431010">
    <property type="component" value="Chromosome"/>
</dbReference>
<keyword evidence="4" id="KW-0479">Metal-binding</keyword>
<evidence type="ECO:0000256" key="5">
    <source>
        <dbReference type="ARBA" id="ARBA00022982"/>
    </source>
</evidence>
<dbReference type="PANTHER" id="PTHR43112">
    <property type="entry name" value="FERREDOXIN"/>
    <property type="match status" value="1"/>
</dbReference>
<dbReference type="Gene3D" id="3.10.20.30">
    <property type="match status" value="1"/>
</dbReference>
<accession>A0ABY3RMU0</accession>
<evidence type="ECO:0000256" key="4">
    <source>
        <dbReference type="ARBA" id="ARBA00022723"/>
    </source>
</evidence>
<evidence type="ECO:0000256" key="6">
    <source>
        <dbReference type="ARBA" id="ARBA00023004"/>
    </source>
</evidence>
<dbReference type="SUPFAM" id="SSF54292">
    <property type="entry name" value="2Fe-2S ferredoxin-like"/>
    <property type="match status" value="1"/>
</dbReference>
<dbReference type="Pfam" id="PF00111">
    <property type="entry name" value="Fer2"/>
    <property type="match status" value="1"/>
</dbReference>
<comment type="cofactor">
    <cofactor evidence="8">
        <name>[2Fe-2S] cluster</name>
        <dbReference type="ChEBI" id="CHEBI:190135"/>
    </cofactor>
</comment>
<keyword evidence="11" id="KW-1185">Reference proteome</keyword>
<keyword evidence="5" id="KW-0249">Electron transport</keyword>
<dbReference type="InterPro" id="IPR036010">
    <property type="entry name" value="2Fe-2S_ferredoxin-like_sf"/>
</dbReference>
<evidence type="ECO:0000259" key="9">
    <source>
        <dbReference type="PROSITE" id="PS51085"/>
    </source>
</evidence>